<sequence>MLRICIDTNAILDLCYRYYPSEKFAWIWDGLKVCKSTGFIGFYICASVEDEVLEQISRFDYDESVYESFLDLFRPEIIEPDEHGQITADFKIELLNCPIAEFSPHVKQDHYADLEIVSLGKYYDSEGYVLTSEQKTPNIDWNKPKAHHRIKVPNLAEKFGVRCGSWINLIDELNITH</sequence>
<accession>A0AA44XNN4</accession>
<dbReference type="RefSeq" id="WP_000944200.1">
    <property type="nucleotide sequence ID" value="NZ_CP136173.1"/>
</dbReference>
<proteinExistence type="predicted"/>
<dbReference type="Pfam" id="PF14367">
    <property type="entry name" value="DUF4411"/>
    <property type="match status" value="1"/>
</dbReference>
<evidence type="ECO:0000313" key="1">
    <source>
        <dbReference type="EMBL" id="PQL81973.1"/>
    </source>
</evidence>
<reference evidence="1 2" key="1">
    <citation type="submission" date="2018-02" db="EMBL/GenBank/DDBJ databases">
        <title>Acinetobacter baumanii whole genome sequence.</title>
        <authorList>
            <person name="Qasim Z.J."/>
        </authorList>
    </citation>
    <scope>NUCLEOTIDE SEQUENCE [LARGE SCALE GENOMIC DNA]</scope>
    <source>
        <strain evidence="1 2">ZQ8</strain>
    </source>
</reference>
<name>A0AA44XNN4_ACIBA</name>
<dbReference type="AlphaFoldDB" id="A0AA44XNN4"/>
<organism evidence="1 2">
    <name type="scientific">Acinetobacter baumannii</name>
    <dbReference type="NCBI Taxonomy" id="470"/>
    <lineage>
        <taxon>Bacteria</taxon>
        <taxon>Pseudomonadati</taxon>
        <taxon>Pseudomonadota</taxon>
        <taxon>Gammaproteobacteria</taxon>
        <taxon>Moraxellales</taxon>
        <taxon>Moraxellaceae</taxon>
        <taxon>Acinetobacter</taxon>
        <taxon>Acinetobacter calcoaceticus/baumannii complex</taxon>
    </lineage>
</organism>
<gene>
    <name evidence="1" type="ORF">CV954_013970</name>
</gene>
<comment type="caution">
    <text evidence="1">The sequence shown here is derived from an EMBL/GenBank/DDBJ whole genome shotgun (WGS) entry which is preliminary data.</text>
</comment>
<evidence type="ECO:0000313" key="2">
    <source>
        <dbReference type="Proteomes" id="UP000233757"/>
    </source>
</evidence>
<dbReference type="InterPro" id="IPR016541">
    <property type="entry name" value="UCP008505"/>
</dbReference>
<dbReference type="EMBL" id="PHJU02000031">
    <property type="protein sequence ID" value="PQL81973.1"/>
    <property type="molecule type" value="Genomic_DNA"/>
</dbReference>
<protein>
    <submittedName>
        <fullName evidence="1">DUF4411 domain-containing protein</fullName>
    </submittedName>
</protein>
<dbReference type="Proteomes" id="UP000233757">
    <property type="component" value="Unassembled WGS sequence"/>
</dbReference>